<accession>A0A3Q3W7C5</accession>
<evidence type="ECO:0000313" key="3">
    <source>
        <dbReference type="Proteomes" id="UP000261620"/>
    </source>
</evidence>
<dbReference type="PANTHER" id="PTHR21255">
    <property type="entry name" value="T-COMPLEX-ASSOCIATED-TESTIS-EXPRESSED 1/ DYNEIN LIGHT CHAIN"/>
    <property type="match status" value="1"/>
</dbReference>
<evidence type="ECO:0000313" key="2">
    <source>
        <dbReference type="Ensembl" id="ENSMMOP00000012391.1"/>
    </source>
</evidence>
<dbReference type="GO" id="GO:0007018">
    <property type="term" value="P:microtubule-based movement"/>
    <property type="evidence" value="ECO:0007669"/>
    <property type="project" value="TreeGrafter"/>
</dbReference>
<dbReference type="Ensembl" id="ENSMMOT00000012596.1">
    <property type="protein sequence ID" value="ENSMMOP00000012391.1"/>
    <property type="gene ID" value="ENSMMOG00000009533.1"/>
</dbReference>
<reference evidence="2" key="1">
    <citation type="submission" date="2025-08" db="UniProtKB">
        <authorList>
            <consortium name="Ensembl"/>
        </authorList>
    </citation>
    <scope>IDENTIFICATION</scope>
</reference>
<proteinExistence type="inferred from homology"/>
<dbReference type="PANTHER" id="PTHR21255:SF7">
    <property type="entry name" value="DYNEIN LIGHT CHAIN TCTEX-TYPE PROTEIN 2B"/>
    <property type="match status" value="1"/>
</dbReference>
<dbReference type="Proteomes" id="UP000261620">
    <property type="component" value="Unplaced"/>
</dbReference>
<keyword evidence="3" id="KW-1185">Reference proteome</keyword>
<dbReference type="GO" id="GO:0045505">
    <property type="term" value="F:dynein intermediate chain binding"/>
    <property type="evidence" value="ECO:0007669"/>
    <property type="project" value="TreeGrafter"/>
</dbReference>
<dbReference type="STRING" id="94237.ENSMMOP00000012391"/>
<dbReference type="InterPro" id="IPR005334">
    <property type="entry name" value="Tctex-1-like"/>
</dbReference>
<dbReference type="AlphaFoldDB" id="A0A3Q3W7C5"/>
<reference evidence="2" key="2">
    <citation type="submission" date="2025-09" db="UniProtKB">
        <authorList>
            <consortium name="Ensembl"/>
        </authorList>
    </citation>
    <scope>IDENTIFICATION</scope>
</reference>
<dbReference type="Gene3D" id="3.30.1140.40">
    <property type="entry name" value="Tctex-1"/>
    <property type="match status" value="1"/>
</dbReference>
<organism evidence="2 3">
    <name type="scientific">Mola mola</name>
    <name type="common">Ocean sunfish</name>
    <name type="synonym">Tetraodon mola</name>
    <dbReference type="NCBI Taxonomy" id="94237"/>
    <lineage>
        <taxon>Eukaryota</taxon>
        <taxon>Metazoa</taxon>
        <taxon>Chordata</taxon>
        <taxon>Craniata</taxon>
        <taxon>Vertebrata</taxon>
        <taxon>Euteleostomi</taxon>
        <taxon>Actinopterygii</taxon>
        <taxon>Neopterygii</taxon>
        <taxon>Teleostei</taxon>
        <taxon>Neoteleostei</taxon>
        <taxon>Acanthomorphata</taxon>
        <taxon>Eupercaria</taxon>
        <taxon>Tetraodontiformes</taxon>
        <taxon>Molidae</taxon>
        <taxon>Mola</taxon>
    </lineage>
</organism>
<sequence>PWLKRDRGDSYIRPNHQHKFQPATVKNCSDKILTEHLSESCYDPEEVHELNFSCIVLAQCSPIIAHFSFSTDVVFNIYKLVVQVVIGEQRRQAVKISSRCLWDTDTDNYVEDVFMNIFWNVFLLGNKGWI</sequence>
<dbReference type="GO" id="GO:0005737">
    <property type="term" value="C:cytoplasm"/>
    <property type="evidence" value="ECO:0007669"/>
    <property type="project" value="TreeGrafter"/>
</dbReference>
<dbReference type="InterPro" id="IPR038586">
    <property type="entry name" value="Tctex-1-like_sf"/>
</dbReference>
<evidence type="ECO:0000256" key="1">
    <source>
        <dbReference type="ARBA" id="ARBA00005361"/>
    </source>
</evidence>
<dbReference type="Pfam" id="PF03645">
    <property type="entry name" value="Tctex-1"/>
    <property type="match status" value="1"/>
</dbReference>
<dbReference type="CDD" id="cd21459">
    <property type="entry name" value="DLC-like_TCTEX1D2"/>
    <property type="match status" value="1"/>
</dbReference>
<name>A0A3Q3W7C5_MOLML</name>
<protein>
    <submittedName>
        <fullName evidence="2">Uncharacterized protein</fullName>
    </submittedName>
</protein>
<comment type="similarity">
    <text evidence="1">Belongs to the dynein light chain Tctex-type family.</text>
</comment>
<dbReference type="GO" id="GO:0005868">
    <property type="term" value="C:cytoplasmic dynein complex"/>
    <property type="evidence" value="ECO:0007669"/>
    <property type="project" value="TreeGrafter"/>
</dbReference>